<proteinExistence type="inferred from homology"/>
<feature type="domain" description="PPIase FKBP-type" evidence="9">
    <location>
        <begin position="26"/>
        <end position="118"/>
    </location>
</feature>
<reference evidence="11" key="1">
    <citation type="submission" date="2016-10" db="EMBL/GenBank/DDBJ databases">
        <authorList>
            <person name="Varghese N."/>
            <person name="Submissions S."/>
        </authorList>
    </citation>
    <scope>NUCLEOTIDE SEQUENCE [LARGE SCALE GENOMIC DNA]</scope>
    <source>
        <strain evidence="11">DSM 17101</strain>
    </source>
</reference>
<evidence type="ECO:0000256" key="1">
    <source>
        <dbReference type="ARBA" id="ARBA00000971"/>
    </source>
</evidence>
<evidence type="ECO:0000256" key="8">
    <source>
        <dbReference type="SAM" id="MobiDB-lite"/>
    </source>
</evidence>
<gene>
    <name evidence="10" type="ORF">SAMN04489708_10114</name>
</gene>
<keyword evidence="3 6" id="KW-0697">Rotamase</keyword>
<dbReference type="InterPro" id="IPR001179">
    <property type="entry name" value="PPIase_FKBP_dom"/>
</dbReference>
<dbReference type="FunFam" id="3.10.50.40:FF:000006">
    <property type="entry name" value="Peptidyl-prolyl cis-trans isomerase"/>
    <property type="match status" value="1"/>
</dbReference>
<dbReference type="OrthoDB" id="280278at2"/>
<dbReference type="Gene3D" id="3.10.50.40">
    <property type="match status" value="1"/>
</dbReference>
<evidence type="ECO:0000256" key="3">
    <source>
        <dbReference type="ARBA" id="ARBA00023110"/>
    </source>
</evidence>
<dbReference type="SUPFAM" id="SSF54534">
    <property type="entry name" value="FKBP-like"/>
    <property type="match status" value="1"/>
</dbReference>
<evidence type="ECO:0000256" key="4">
    <source>
        <dbReference type="ARBA" id="ARBA00023235"/>
    </source>
</evidence>
<evidence type="ECO:0000256" key="7">
    <source>
        <dbReference type="RuleBase" id="RU003915"/>
    </source>
</evidence>
<dbReference type="GO" id="GO:0003755">
    <property type="term" value="F:peptidyl-prolyl cis-trans isomerase activity"/>
    <property type="evidence" value="ECO:0007669"/>
    <property type="project" value="UniProtKB-UniRule"/>
</dbReference>
<evidence type="ECO:0000256" key="5">
    <source>
        <dbReference type="ARBA" id="ARBA00056164"/>
    </source>
</evidence>
<dbReference type="EC" id="5.2.1.8" evidence="7"/>
<dbReference type="PANTHER" id="PTHR43811">
    <property type="entry name" value="FKBP-TYPE PEPTIDYL-PROLYL CIS-TRANS ISOMERASE FKPA"/>
    <property type="match status" value="1"/>
</dbReference>
<comment type="similarity">
    <text evidence="2 7">Belongs to the FKBP-type PPIase family.</text>
</comment>
<name>A0A1H0JYA0_9BURK</name>
<dbReference type="AlphaFoldDB" id="A0A1H0JYA0"/>
<evidence type="ECO:0000256" key="6">
    <source>
        <dbReference type="PROSITE-ProRule" id="PRU00277"/>
    </source>
</evidence>
<organism evidence="10 11">
    <name type="scientific">Paracidovorax cattleyae</name>
    <dbReference type="NCBI Taxonomy" id="80868"/>
    <lineage>
        <taxon>Bacteria</taxon>
        <taxon>Pseudomonadati</taxon>
        <taxon>Pseudomonadota</taxon>
        <taxon>Betaproteobacteria</taxon>
        <taxon>Burkholderiales</taxon>
        <taxon>Comamonadaceae</taxon>
        <taxon>Paracidovorax</taxon>
    </lineage>
</organism>
<keyword evidence="4 6" id="KW-0413">Isomerase</keyword>
<dbReference type="RefSeq" id="WP_092831690.1">
    <property type="nucleotide sequence ID" value="NZ_CP028290.1"/>
</dbReference>
<evidence type="ECO:0000256" key="2">
    <source>
        <dbReference type="ARBA" id="ARBA00006577"/>
    </source>
</evidence>
<comment type="catalytic activity">
    <reaction evidence="1 6 7">
        <text>[protein]-peptidylproline (omega=180) = [protein]-peptidylproline (omega=0)</text>
        <dbReference type="Rhea" id="RHEA:16237"/>
        <dbReference type="Rhea" id="RHEA-COMP:10747"/>
        <dbReference type="Rhea" id="RHEA-COMP:10748"/>
        <dbReference type="ChEBI" id="CHEBI:83833"/>
        <dbReference type="ChEBI" id="CHEBI:83834"/>
        <dbReference type="EC" id="5.2.1.8"/>
    </reaction>
</comment>
<dbReference type="PANTHER" id="PTHR43811:SF19">
    <property type="entry name" value="39 KDA FK506-BINDING NUCLEAR PROTEIN"/>
    <property type="match status" value="1"/>
</dbReference>
<feature type="region of interest" description="Disordered" evidence="8">
    <location>
        <begin position="1"/>
        <end position="26"/>
    </location>
</feature>
<keyword evidence="11" id="KW-1185">Reference proteome</keyword>
<evidence type="ECO:0000313" key="11">
    <source>
        <dbReference type="Proteomes" id="UP000199317"/>
    </source>
</evidence>
<evidence type="ECO:0000259" key="9">
    <source>
        <dbReference type="PROSITE" id="PS50059"/>
    </source>
</evidence>
<dbReference type="Proteomes" id="UP000199317">
    <property type="component" value="Unassembled WGS sequence"/>
</dbReference>
<evidence type="ECO:0000313" key="10">
    <source>
        <dbReference type="EMBL" id="SDO48634.1"/>
    </source>
</evidence>
<dbReference type="EMBL" id="FNJL01000001">
    <property type="protein sequence ID" value="SDO48634.1"/>
    <property type="molecule type" value="Genomic_DNA"/>
</dbReference>
<dbReference type="Pfam" id="PF00254">
    <property type="entry name" value="FKBP_C"/>
    <property type="match status" value="1"/>
</dbReference>
<protein>
    <recommendedName>
        <fullName evidence="7">Peptidyl-prolyl cis-trans isomerase</fullName>
        <ecNumber evidence="7">5.2.1.8</ecNumber>
    </recommendedName>
</protein>
<comment type="function">
    <text evidence="5">PPIases accelerate the folding of proteins.</text>
</comment>
<dbReference type="InterPro" id="IPR046357">
    <property type="entry name" value="PPIase_dom_sf"/>
</dbReference>
<accession>A0A1H0JYA0</accession>
<dbReference type="PROSITE" id="PS50059">
    <property type="entry name" value="FKBP_PPIASE"/>
    <property type="match status" value="1"/>
</dbReference>
<sequence length="119" mass="12601">MAFTTTPSGLQYEDTTVGEGNEATSGQPVRVHYTGWLYNDGQQGAKFDSSRDRNAPFEFHLGAGMVIKGWDEGVQGMKIGGQRTLIIPAALGYGARGAGGVIPPNATLKFDVELLGVGR</sequence>